<proteinExistence type="predicted"/>
<feature type="compositionally biased region" description="Acidic residues" evidence="1">
    <location>
        <begin position="472"/>
        <end position="495"/>
    </location>
</feature>
<name>A0A0D2KFA3_9EURO</name>
<dbReference type="VEuPathDB" id="FungiDB:Z520_02248"/>
<dbReference type="Proteomes" id="UP000053411">
    <property type="component" value="Unassembled WGS sequence"/>
</dbReference>
<feature type="compositionally biased region" description="Basic and acidic residues" evidence="1">
    <location>
        <begin position="74"/>
        <end position="90"/>
    </location>
</feature>
<feature type="region of interest" description="Disordered" evidence="1">
    <location>
        <begin position="470"/>
        <end position="516"/>
    </location>
</feature>
<dbReference type="SUPFAM" id="SSF57903">
    <property type="entry name" value="FYVE/PHD zinc finger"/>
    <property type="match status" value="1"/>
</dbReference>
<evidence type="ECO:0000313" key="2">
    <source>
        <dbReference type="EMBL" id="KIY02110.1"/>
    </source>
</evidence>
<accession>A0A0D2KFA3</accession>
<evidence type="ECO:0000313" key="3">
    <source>
        <dbReference type="Proteomes" id="UP000053411"/>
    </source>
</evidence>
<feature type="region of interest" description="Disordered" evidence="1">
    <location>
        <begin position="119"/>
        <end position="144"/>
    </location>
</feature>
<dbReference type="Gene3D" id="3.30.40.10">
    <property type="entry name" value="Zinc/RING finger domain, C3HC4 (zinc finger)"/>
    <property type="match status" value="1"/>
</dbReference>
<dbReference type="EMBL" id="KN848064">
    <property type="protein sequence ID" value="KIY02110.1"/>
    <property type="molecule type" value="Genomic_DNA"/>
</dbReference>
<organism evidence="2 3">
    <name type="scientific">Fonsecaea multimorphosa CBS 102226</name>
    <dbReference type="NCBI Taxonomy" id="1442371"/>
    <lineage>
        <taxon>Eukaryota</taxon>
        <taxon>Fungi</taxon>
        <taxon>Dikarya</taxon>
        <taxon>Ascomycota</taxon>
        <taxon>Pezizomycotina</taxon>
        <taxon>Eurotiomycetes</taxon>
        <taxon>Chaetothyriomycetidae</taxon>
        <taxon>Chaetothyriales</taxon>
        <taxon>Herpotrichiellaceae</taxon>
        <taxon>Fonsecaea</taxon>
    </lineage>
</organism>
<sequence length="516" mass="57722">MSASLLTTTVRMKDQDANGVYFCENSWHTSYSGCVYEEENSSMTEQEIAEFIRHSNTSLYEKLNGVRIASSHLPCDDDDHHGETGDKSGDADGLTPEAIEIEPASLSCETDIRLDNHTAGSSGADCPSETDLTYTSSPPPTPATEPIVIGRYHFSFYQHCEPGTVYCCSSPTCPNPRNVIPVGNYFGIIRDQGLGEEKDDQLTEYNRTAYYCLDCLDEVVDREEHLVQGQKLMVPHPQLVDGDGAQPGRNPILHKALEMYPVLQEKDFFFVRVPDDEASDIKPGEASNSKKVIRFRRQKQLETHRITQELREQRFTHLHRKRETKPDPSGLRILPPLESQPYRERYKKQGLEWVDRLEGSESRQTRRDEDRPAATNNHTSTPALEMVEMPVCYCREPADQGPMLCCRSASCMFGPIHFRCSGLNQLPLDTEDFWCDYCMSDSTGHTEQVCGNGVVGKRTSAMDNVLNISDVGTDDGDSTITASEDEKEEDSEVESDTVQSAHGFVAVNHVSPEAKG</sequence>
<dbReference type="InterPro" id="IPR011011">
    <property type="entry name" value="Znf_FYVE_PHD"/>
</dbReference>
<dbReference type="GeneID" id="27707994"/>
<reference evidence="2 3" key="1">
    <citation type="submission" date="2015-01" db="EMBL/GenBank/DDBJ databases">
        <title>The Genome Sequence of Fonsecaea multimorphosa CBS 102226.</title>
        <authorList>
            <consortium name="The Broad Institute Genomics Platform"/>
            <person name="Cuomo C."/>
            <person name="de Hoog S."/>
            <person name="Gorbushina A."/>
            <person name="Stielow B."/>
            <person name="Teixiera M."/>
            <person name="Abouelleil A."/>
            <person name="Chapman S.B."/>
            <person name="Priest M."/>
            <person name="Young S.K."/>
            <person name="Wortman J."/>
            <person name="Nusbaum C."/>
            <person name="Birren B."/>
        </authorList>
    </citation>
    <scope>NUCLEOTIDE SEQUENCE [LARGE SCALE GENOMIC DNA]</scope>
    <source>
        <strain evidence="2 3">CBS 102226</strain>
    </source>
</reference>
<dbReference type="OrthoDB" id="5411773at2759"/>
<feature type="region of interest" description="Disordered" evidence="1">
    <location>
        <begin position="312"/>
        <end position="338"/>
    </location>
</feature>
<protein>
    <recommendedName>
        <fullName evidence="4">Zinc finger PHD-type domain-containing protein</fullName>
    </recommendedName>
</protein>
<dbReference type="InterPro" id="IPR013083">
    <property type="entry name" value="Znf_RING/FYVE/PHD"/>
</dbReference>
<evidence type="ECO:0008006" key="4">
    <source>
        <dbReference type="Google" id="ProtNLM"/>
    </source>
</evidence>
<dbReference type="RefSeq" id="XP_016636232.1">
    <property type="nucleotide sequence ID" value="XM_016772762.1"/>
</dbReference>
<feature type="compositionally biased region" description="Basic and acidic residues" evidence="1">
    <location>
        <begin position="357"/>
        <end position="372"/>
    </location>
</feature>
<gene>
    <name evidence="2" type="ORF">Z520_02248</name>
</gene>
<feature type="region of interest" description="Disordered" evidence="1">
    <location>
        <begin position="74"/>
        <end position="94"/>
    </location>
</feature>
<feature type="region of interest" description="Disordered" evidence="1">
    <location>
        <begin position="357"/>
        <end position="382"/>
    </location>
</feature>
<evidence type="ECO:0000256" key="1">
    <source>
        <dbReference type="SAM" id="MobiDB-lite"/>
    </source>
</evidence>
<keyword evidence="3" id="KW-1185">Reference proteome</keyword>
<dbReference type="AlphaFoldDB" id="A0A0D2KFA3"/>